<evidence type="ECO:0000313" key="3">
    <source>
        <dbReference type="Proteomes" id="UP000268014"/>
    </source>
</evidence>
<dbReference type="Proteomes" id="UP000268014">
    <property type="component" value="Unassembled WGS sequence"/>
</dbReference>
<dbReference type="PANTHER" id="PTHR47331">
    <property type="entry name" value="PHD-TYPE DOMAIN-CONTAINING PROTEIN"/>
    <property type="match status" value="1"/>
</dbReference>
<protein>
    <submittedName>
        <fullName evidence="4">DUF5641 domain-containing protein</fullName>
    </submittedName>
</protein>
<name>A0A0N4WYK4_HAEPC</name>
<dbReference type="WBParaSite" id="HPLM_0001695901-mRNA-1">
    <property type="protein sequence ID" value="HPLM_0001695901-mRNA-1"/>
    <property type="gene ID" value="HPLM_0001695901"/>
</dbReference>
<dbReference type="PANTHER" id="PTHR47331:SF2">
    <property type="match status" value="1"/>
</dbReference>
<reference evidence="4" key="1">
    <citation type="submission" date="2017-02" db="UniProtKB">
        <authorList>
            <consortium name="WormBaseParasite"/>
        </authorList>
    </citation>
    <scope>IDENTIFICATION</scope>
</reference>
<dbReference type="EMBL" id="UZAF01019679">
    <property type="protein sequence ID" value="VDO62594.1"/>
    <property type="molecule type" value="Genomic_DNA"/>
</dbReference>
<evidence type="ECO:0000313" key="4">
    <source>
        <dbReference type="WBParaSite" id="HPLM_0001695901-mRNA-1"/>
    </source>
</evidence>
<proteinExistence type="predicted"/>
<organism evidence="4">
    <name type="scientific">Haemonchus placei</name>
    <name type="common">Barber's pole worm</name>
    <dbReference type="NCBI Taxonomy" id="6290"/>
    <lineage>
        <taxon>Eukaryota</taxon>
        <taxon>Metazoa</taxon>
        <taxon>Ecdysozoa</taxon>
        <taxon>Nematoda</taxon>
        <taxon>Chromadorea</taxon>
        <taxon>Rhabditida</taxon>
        <taxon>Rhabditina</taxon>
        <taxon>Rhabditomorpha</taxon>
        <taxon>Strongyloidea</taxon>
        <taxon>Trichostrongylidae</taxon>
        <taxon>Haemonchus</taxon>
    </lineage>
</organism>
<gene>
    <name evidence="2" type="ORF">HPLM_LOCUS16951</name>
</gene>
<sequence length="171" mass="19631">MEIHPPSSWMGGVWERMVGTVKRSLQKTEGRRKLTLASEDHDGDPDFRALPEHSSQKAAKLAISTIEKLTKKFWRLWKNEHLTELRDSHKIPSQVPRAGEMLPDDDSQLSRGQWPMALITDLITSRDGEIRSAMQQISTGRIVRRPINRLIPLEIHSSIHSSHDRNEVFNI</sequence>
<feature type="domain" description="DUF5641" evidence="1">
    <location>
        <begin position="65"/>
        <end position="153"/>
    </location>
</feature>
<evidence type="ECO:0000313" key="2">
    <source>
        <dbReference type="EMBL" id="VDO62594.1"/>
    </source>
</evidence>
<dbReference type="InterPro" id="IPR040676">
    <property type="entry name" value="DUF5641"/>
</dbReference>
<accession>A0A0N4WYK4</accession>
<evidence type="ECO:0000259" key="1">
    <source>
        <dbReference type="Pfam" id="PF18701"/>
    </source>
</evidence>
<keyword evidence="3" id="KW-1185">Reference proteome</keyword>
<dbReference type="Pfam" id="PF18701">
    <property type="entry name" value="DUF5641"/>
    <property type="match status" value="1"/>
</dbReference>
<dbReference type="OrthoDB" id="8019190at2759"/>
<dbReference type="STRING" id="6290.A0A0N4WYK4"/>
<dbReference type="AlphaFoldDB" id="A0A0N4WYK4"/>
<reference evidence="2 3" key="2">
    <citation type="submission" date="2018-11" db="EMBL/GenBank/DDBJ databases">
        <authorList>
            <consortium name="Pathogen Informatics"/>
        </authorList>
    </citation>
    <scope>NUCLEOTIDE SEQUENCE [LARGE SCALE GENOMIC DNA]</scope>
    <source>
        <strain evidence="2 3">MHpl1</strain>
    </source>
</reference>